<dbReference type="GO" id="GO:0043115">
    <property type="term" value="F:precorrin-2 dehydrogenase activity"/>
    <property type="evidence" value="ECO:0007669"/>
    <property type="project" value="UniProtKB-EC"/>
</dbReference>
<protein>
    <recommendedName>
        <fullName evidence="2">precorrin-2 dehydrogenase</fullName>
        <ecNumber evidence="2">1.3.1.76</ecNumber>
    </recommendedName>
</protein>
<evidence type="ECO:0000313" key="7">
    <source>
        <dbReference type="EMBL" id="GFH39932.1"/>
    </source>
</evidence>
<evidence type="ECO:0000256" key="1">
    <source>
        <dbReference type="ARBA" id="ARBA00005010"/>
    </source>
</evidence>
<keyword evidence="8" id="KW-1185">Reference proteome</keyword>
<dbReference type="SUPFAM" id="SSF51735">
    <property type="entry name" value="NAD(P)-binding Rossmann-fold domains"/>
    <property type="match status" value="1"/>
</dbReference>
<name>A0A6A0B449_9LACT</name>
<dbReference type="AlphaFoldDB" id="A0A6A0B449"/>
<evidence type="ECO:0000313" key="8">
    <source>
        <dbReference type="Proteomes" id="UP000475928"/>
    </source>
</evidence>
<dbReference type="Pfam" id="PF13241">
    <property type="entry name" value="NAD_binding_7"/>
    <property type="match status" value="1"/>
</dbReference>
<dbReference type="InterPro" id="IPR006367">
    <property type="entry name" value="Sirohaem_synthase_N"/>
</dbReference>
<gene>
    <name evidence="7" type="ORF">Hs20B_03300</name>
</gene>
<dbReference type="Gene3D" id="3.40.50.720">
    <property type="entry name" value="NAD(P)-binding Rossmann-like Domain"/>
    <property type="match status" value="1"/>
</dbReference>
<comment type="pathway">
    <text evidence="1">Porphyrin-containing compound metabolism; siroheme biosynthesis; sirohydrochlorin from precorrin-2: step 1/1.</text>
</comment>
<dbReference type="Proteomes" id="UP000475928">
    <property type="component" value="Unassembled WGS sequence"/>
</dbReference>
<dbReference type="GO" id="GO:0019354">
    <property type="term" value="P:siroheme biosynthetic process"/>
    <property type="evidence" value="ECO:0007669"/>
    <property type="project" value="UniProtKB-UniPathway"/>
</dbReference>
<dbReference type="NCBIfam" id="TIGR01470">
    <property type="entry name" value="cysG_Nterm"/>
    <property type="match status" value="1"/>
</dbReference>
<evidence type="ECO:0000256" key="2">
    <source>
        <dbReference type="ARBA" id="ARBA00012400"/>
    </source>
</evidence>
<dbReference type="PANTHER" id="PTHR35330:SF1">
    <property type="entry name" value="SIROHEME BIOSYNTHESIS PROTEIN MET8"/>
    <property type="match status" value="1"/>
</dbReference>
<reference evidence="7 8" key="1">
    <citation type="submission" date="2020-02" db="EMBL/GenBank/DDBJ databases">
        <title>Draft genome sequence of Lactococcus sp. Hs20B0-1.</title>
        <authorList>
            <person name="Noda S."/>
            <person name="Yuki M."/>
            <person name="Ohkuma M."/>
        </authorList>
    </citation>
    <scope>NUCLEOTIDE SEQUENCE [LARGE SCALE GENOMIC DNA]</scope>
    <source>
        <strain evidence="7 8">Hs20B0-1</strain>
    </source>
</reference>
<comment type="catalytic activity">
    <reaction evidence="6">
        <text>precorrin-2 + NAD(+) = sirohydrochlorin + NADH + 2 H(+)</text>
        <dbReference type="Rhea" id="RHEA:15613"/>
        <dbReference type="ChEBI" id="CHEBI:15378"/>
        <dbReference type="ChEBI" id="CHEBI:57540"/>
        <dbReference type="ChEBI" id="CHEBI:57945"/>
        <dbReference type="ChEBI" id="CHEBI:58351"/>
        <dbReference type="ChEBI" id="CHEBI:58827"/>
        <dbReference type="EC" id="1.3.1.76"/>
    </reaction>
</comment>
<proteinExistence type="predicted"/>
<dbReference type="InterPro" id="IPR036291">
    <property type="entry name" value="NAD(P)-bd_dom_sf"/>
</dbReference>
<dbReference type="EMBL" id="BLLH01000001">
    <property type="protein sequence ID" value="GFH39932.1"/>
    <property type="molecule type" value="Genomic_DNA"/>
</dbReference>
<keyword evidence="3" id="KW-0560">Oxidoreductase</keyword>
<accession>A0A6A0B449</accession>
<dbReference type="PANTHER" id="PTHR35330">
    <property type="entry name" value="SIROHEME BIOSYNTHESIS PROTEIN MET8"/>
    <property type="match status" value="1"/>
</dbReference>
<dbReference type="GO" id="GO:0004325">
    <property type="term" value="F:ferrochelatase activity"/>
    <property type="evidence" value="ECO:0007669"/>
    <property type="project" value="InterPro"/>
</dbReference>
<dbReference type="RefSeq" id="WP_172354960.1">
    <property type="nucleotide sequence ID" value="NZ_BLLH01000001.1"/>
</dbReference>
<evidence type="ECO:0000256" key="5">
    <source>
        <dbReference type="ARBA" id="ARBA00023244"/>
    </source>
</evidence>
<keyword evidence="5" id="KW-0627">Porphyrin biosynthesis</keyword>
<dbReference type="InterPro" id="IPR028161">
    <property type="entry name" value="Met8-like"/>
</dbReference>
<evidence type="ECO:0000256" key="6">
    <source>
        <dbReference type="ARBA" id="ARBA00047561"/>
    </source>
</evidence>
<evidence type="ECO:0000256" key="3">
    <source>
        <dbReference type="ARBA" id="ARBA00023002"/>
    </source>
</evidence>
<sequence>MIPLLVDLHKKAVTVIGGGKIATRKVLRLASETRPKVIAPEITETLQNLALNGKIELILRPYQTGDIEDAQIIYIATSDEAVNQTVRRDARSDQFVNDTSQHERSNFYSMAEVETEILSESDLVLIAISTFGKNPTLSKKIQQLLTKECLKQHAQD</sequence>
<dbReference type="EC" id="1.3.1.76" evidence="2"/>
<keyword evidence="4" id="KW-0520">NAD</keyword>
<dbReference type="UniPathway" id="UPA00262">
    <property type="reaction ID" value="UER00222"/>
</dbReference>
<organism evidence="7 8">
    <name type="scientific">Pseudolactococcus insecticola</name>
    <dbReference type="NCBI Taxonomy" id="2709158"/>
    <lineage>
        <taxon>Bacteria</taxon>
        <taxon>Bacillati</taxon>
        <taxon>Bacillota</taxon>
        <taxon>Bacilli</taxon>
        <taxon>Lactobacillales</taxon>
        <taxon>Streptococcaceae</taxon>
        <taxon>Pseudolactococcus</taxon>
    </lineage>
</organism>
<comment type="caution">
    <text evidence="7">The sequence shown here is derived from an EMBL/GenBank/DDBJ whole genome shotgun (WGS) entry which is preliminary data.</text>
</comment>
<evidence type="ECO:0000256" key="4">
    <source>
        <dbReference type="ARBA" id="ARBA00023027"/>
    </source>
</evidence>